<keyword evidence="7" id="KW-1185">Reference proteome</keyword>
<evidence type="ECO:0000313" key="6">
    <source>
        <dbReference type="EMBL" id="MCY9761538.1"/>
    </source>
</evidence>
<feature type="transmembrane region" description="Helical" evidence="5">
    <location>
        <begin position="52"/>
        <end position="69"/>
    </location>
</feature>
<name>A0ABT4GXX7_PAEAL</name>
<feature type="transmembrane region" description="Helical" evidence="5">
    <location>
        <begin position="14"/>
        <end position="37"/>
    </location>
</feature>
<reference evidence="6 7" key="1">
    <citation type="submission" date="2022-05" db="EMBL/GenBank/DDBJ databases">
        <title>Genome Sequencing of Bee-Associated Microbes.</title>
        <authorList>
            <person name="Dunlap C."/>
        </authorList>
    </citation>
    <scope>NUCLEOTIDE SEQUENCE [LARGE SCALE GENOMIC DNA]</scope>
    <source>
        <strain evidence="6 7">NRRL B-04010</strain>
    </source>
</reference>
<feature type="transmembrane region" description="Helical" evidence="5">
    <location>
        <begin position="75"/>
        <end position="93"/>
    </location>
</feature>
<dbReference type="Proteomes" id="UP001527181">
    <property type="component" value="Unassembled WGS sequence"/>
</dbReference>
<comment type="subcellular location">
    <subcellularLocation>
        <location evidence="1">Membrane</location>
        <topology evidence="1">Multi-pass membrane protein</topology>
    </subcellularLocation>
</comment>
<evidence type="ECO:0000256" key="5">
    <source>
        <dbReference type="SAM" id="Phobius"/>
    </source>
</evidence>
<organism evidence="6 7">
    <name type="scientific">Paenibacillus alvei</name>
    <name type="common">Bacillus alvei</name>
    <dbReference type="NCBI Taxonomy" id="44250"/>
    <lineage>
        <taxon>Bacteria</taxon>
        <taxon>Bacillati</taxon>
        <taxon>Bacillota</taxon>
        <taxon>Bacilli</taxon>
        <taxon>Bacillales</taxon>
        <taxon>Paenibacillaceae</taxon>
        <taxon>Paenibacillus</taxon>
    </lineage>
</organism>
<keyword evidence="4 5" id="KW-0472">Membrane</keyword>
<keyword evidence="2 5" id="KW-0812">Transmembrane</keyword>
<protein>
    <submittedName>
        <fullName evidence="6">DUF4870 domain-containing protein</fullName>
    </submittedName>
</protein>
<comment type="caution">
    <text evidence="6">The sequence shown here is derived from an EMBL/GenBank/DDBJ whole genome shotgun (WGS) entry which is preliminary data.</text>
</comment>
<keyword evidence="3 5" id="KW-1133">Transmembrane helix</keyword>
<dbReference type="InterPro" id="IPR019109">
    <property type="entry name" value="MamF_MmsF"/>
</dbReference>
<sequence length="137" mass="15982">MNESMSRPTRKEIAIIQLMLAISLVLGVLPPLVMYFVTRKSTSYYREASRKALNFHLTIFPLFIVSYALPSLYKYILLMIETIIILYAMIHIARNKAYRYPAIPYIKKQTESRRAYHDWHADNRTVGGTNRNHDSNA</sequence>
<evidence type="ECO:0000313" key="7">
    <source>
        <dbReference type="Proteomes" id="UP001527181"/>
    </source>
</evidence>
<evidence type="ECO:0000256" key="4">
    <source>
        <dbReference type="ARBA" id="ARBA00023136"/>
    </source>
</evidence>
<gene>
    <name evidence="6" type="ORF">M5X12_13225</name>
</gene>
<accession>A0ABT4GXX7</accession>
<dbReference type="RefSeq" id="WP_268599429.1">
    <property type="nucleotide sequence ID" value="NZ_JAMDNP010000022.1"/>
</dbReference>
<evidence type="ECO:0000256" key="2">
    <source>
        <dbReference type="ARBA" id="ARBA00022692"/>
    </source>
</evidence>
<dbReference type="EMBL" id="JAMDNP010000022">
    <property type="protein sequence ID" value="MCY9761538.1"/>
    <property type="molecule type" value="Genomic_DNA"/>
</dbReference>
<evidence type="ECO:0000256" key="1">
    <source>
        <dbReference type="ARBA" id="ARBA00004141"/>
    </source>
</evidence>
<evidence type="ECO:0000256" key="3">
    <source>
        <dbReference type="ARBA" id="ARBA00022989"/>
    </source>
</evidence>
<dbReference type="Pfam" id="PF09685">
    <property type="entry name" value="MamF_MmsF"/>
    <property type="match status" value="1"/>
</dbReference>
<proteinExistence type="predicted"/>